<dbReference type="EMBL" id="JAPDDT010000008">
    <property type="protein sequence ID" value="MCW1924574.1"/>
    <property type="molecule type" value="Genomic_DNA"/>
</dbReference>
<protein>
    <submittedName>
        <fullName evidence="1">Uncharacterized protein</fullName>
    </submittedName>
</protein>
<evidence type="ECO:0000313" key="2">
    <source>
        <dbReference type="Proteomes" id="UP001320876"/>
    </source>
</evidence>
<sequence length="165" mass="18868">MTLSLALLTSCGNSSPEGEDQITPVTRSSIDLILNNPRNTRIKSLPLDRESKRAFALERAADLVIEFTGEGRFDIGVGRIKSADGNSYRDPHYFSLGELVEFFDDQRHKDLIVVNFHKAAWIRDSLESDIARINDYFRDRGYRRVVICQFTSSSRPIHSDTKFRQ</sequence>
<comment type="caution">
    <text evidence="1">The sequence shown here is derived from an EMBL/GenBank/DDBJ whole genome shotgun (WGS) entry which is preliminary data.</text>
</comment>
<keyword evidence="2" id="KW-1185">Reference proteome</keyword>
<accession>A0ABT3GM21</accession>
<reference evidence="1 2" key="1">
    <citation type="submission" date="2022-10" db="EMBL/GenBank/DDBJ databases">
        <title>Luteolibacter arcticus strain CCTCC AB 2014275, whole genome shotgun sequencing project.</title>
        <authorList>
            <person name="Zhao G."/>
            <person name="Shen L."/>
        </authorList>
    </citation>
    <scope>NUCLEOTIDE SEQUENCE [LARGE SCALE GENOMIC DNA]</scope>
    <source>
        <strain evidence="1 2">CCTCC AB 2014275</strain>
    </source>
</reference>
<organism evidence="1 2">
    <name type="scientific">Luteolibacter arcticus</name>
    <dbReference type="NCBI Taxonomy" id="1581411"/>
    <lineage>
        <taxon>Bacteria</taxon>
        <taxon>Pseudomonadati</taxon>
        <taxon>Verrucomicrobiota</taxon>
        <taxon>Verrucomicrobiia</taxon>
        <taxon>Verrucomicrobiales</taxon>
        <taxon>Verrucomicrobiaceae</taxon>
        <taxon>Luteolibacter</taxon>
    </lineage>
</organism>
<dbReference type="Proteomes" id="UP001320876">
    <property type="component" value="Unassembled WGS sequence"/>
</dbReference>
<evidence type="ECO:0000313" key="1">
    <source>
        <dbReference type="EMBL" id="MCW1924574.1"/>
    </source>
</evidence>
<proteinExistence type="predicted"/>
<gene>
    <name evidence="1" type="ORF">OKA05_18565</name>
</gene>
<name>A0ABT3GM21_9BACT</name>